<feature type="non-terminal residue" evidence="1">
    <location>
        <position position="1"/>
    </location>
</feature>
<feature type="non-terminal residue" evidence="1">
    <location>
        <position position="61"/>
    </location>
</feature>
<sequence length="61" mass="6913">LHVKDCFFYASLRPKPALIDQHNIINDGGNKNDDSNAITIAENKIGTNNEFSEMEDQEDFD</sequence>
<accession>A0ACA9QAW4</accession>
<protein>
    <submittedName>
        <fullName evidence="1">1748_t:CDS:1</fullName>
    </submittedName>
</protein>
<dbReference type="Proteomes" id="UP000789366">
    <property type="component" value="Unassembled WGS sequence"/>
</dbReference>
<proteinExistence type="predicted"/>
<name>A0ACA9QAW4_9GLOM</name>
<dbReference type="EMBL" id="CAJVPW010039103">
    <property type="protein sequence ID" value="CAG8743423.1"/>
    <property type="molecule type" value="Genomic_DNA"/>
</dbReference>
<keyword evidence="2" id="KW-1185">Reference proteome</keyword>
<gene>
    <name evidence="1" type="ORF">SPELUC_LOCUS13971</name>
</gene>
<organism evidence="1 2">
    <name type="scientific">Cetraspora pellucida</name>
    <dbReference type="NCBI Taxonomy" id="1433469"/>
    <lineage>
        <taxon>Eukaryota</taxon>
        <taxon>Fungi</taxon>
        <taxon>Fungi incertae sedis</taxon>
        <taxon>Mucoromycota</taxon>
        <taxon>Glomeromycotina</taxon>
        <taxon>Glomeromycetes</taxon>
        <taxon>Diversisporales</taxon>
        <taxon>Gigasporaceae</taxon>
        <taxon>Cetraspora</taxon>
    </lineage>
</organism>
<reference evidence="1" key="1">
    <citation type="submission" date="2021-06" db="EMBL/GenBank/DDBJ databases">
        <authorList>
            <person name="Kallberg Y."/>
            <person name="Tangrot J."/>
            <person name="Rosling A."/>
        </authorList>
    </citation>
    <scope>NUCLEOTIDE SEQUENCE</scope>
    <source>
        <strain evidence="1">28 12/20/2015</strain>
    </source>
</reference>
<evidence type="ECO:0000313" key="1">
    <source>
        <dbReference type="EMBL" id="CAG8743423.1"/>
    </source>
</evidence>
<comment type="caution">
    <text evidence="1">The sequence shown here is derived from an EMBL/GenBank/DDBJ whole genome shotgun (WGS) entry which is preliminary data.</text>
</comment>
<evidence type="ECO:0000313" key="2">
    <source>
        <dbReference type="Proteomes" id="UP000789366"/>
    </source>
</evidence>